<comment type="caution">
    <text evidence="1">The sequence shown here is derived from an EMBL/GenBank/DDBJ whole genome shotgun (WGS) entry which is preliminary data.</text>
</comment>
<evidence type="ECO:0000313" key="2">
    <source>
        <dbReference type="Proteomes" id="UP001362999"/>
    </source>
</evidence>
<keyword evidence="2" id="KW-1185">Reference proteome</keyword>
<gene>
    <name evidence="1" type="ORF">R3P38DRAFT_2901601</name>
</gene>
<reference evidence="1 2" key="1">
    <citation type="journal article" date="2024" name="J Genomics">
        <title>Draft genome sequencing and assembly of Favolaschia claudopus CIRM-BRFM 2984 isolated from oak limbs.</title>
        <authorList>
            <person name="Navarro D."/>
            <person name="Drula E."/>
            <person name="Chaduli D."/>
            <person name="Cazenave R."/>
            <person name="Ahrendt S."/>
            <person name="Wang J."/>
            <person name="Lipzen A."/>
            <person name="Daum C."/>
            <person name="Barry K."/>
            <person name="Grigoriev I.V."/>
            <person name="Favel A."/>
            <person name="Rosso M.N."/>
            <person name="Martin F."/>
        </authorList>
    </citation>
    <scope>NUCLEOTIDE SEQUENCE [LARGE SCALE GENOMIC DNA]</scope>
    <source>
        <strain evidence="1 2">CIRM-BRFM 2984</strain>
    </source>
</reference>
<evidence type="ECO:0000313" key="1">
    <source>
        <dbReference type="EMBL" id="KAK7039712.1"/>
    </source>
</evidence>
<name>A0AAW0CLJ3_9AGAR</name>
<proteinExistence type="predicted"/>
<accession>A0AAW0CLJ3</accession>
<dbReference type="Proteomes" id="UP001362999">
    <property type="component" value="Unassembled WGS sequence"/>
</dbReference>
<protein>
    <submittedName>
        <fullName evidence="1">Uncharacterized protein</fullName>
    </submittedName>
</protein>
<dbReference type="EMBL" id="JAWWNJ010000016">
    <property type="protein sequence ID" value="KAK7039712.1"/>
    <property type="molecule type" value="Genomic_DNA"/>
</dbReference>
<sequence>MHSDVTIYDDSDVNQIQSISPTQMHREVDLEIVAADSEGYVKTYIILPVNYLWACHRAGMVGEGKNLWPNVEIHELADLYATLYDQVVADAGQAELDKYFGGSAYLGSNSRCRATRSRSIGWKPVKSTDEMLGTIRAEMEALIQKKGSSA</sequence>
<dbReference type="AlphaFoldDB" id="A0AAW0CLJ3"/>
<organism evidence="1 2">
    <name type="scientific">Favolaschia claudopus</name>
    <dbReference type="NCBI Taxonomy" id="2862362"/>
    <lineage>
        <taxon>Eukaryota</taxon>
        <taxon>Fungi</taxon>
        <taxon>Dikarya</taxon>
        <taxon>Basidiomycota</taxon>
        <taxon>Agaricomycotina</taxon>
        <taxon>Agaricomycetes</taxon>
        <taxon>Agaricomycetidae</taxon>
        <taxon>Agaricales</taxon>
        <taxon>Marasmiineae</taxon>
        <taxon>Mycenaceae</taxon>
        <taxon>Favolaschia</taxon>
    </lineage>
</organism>